<proteinExistence type="predicted"/>
<reference evidence="2" key="2">
    <citation type="submission" date="2018-02" db="UniProtKB">
        <authorList>
            <consortium name="EnsemblPlants"/>
        </authorList>
    </citation>
    <scope>IDENTIFICATION</scope>
    <source>
        <strain evidence="2">Williams 82</strain>
    </source>
</reference>
<reference evidence="1" key="3">
    <citation type="submission" date="2018-07" db="EMBL/GenBank/DDBJ databases">
        <title>WGS assembly of Glycine max.</title>
        <authorList>
            <person name="Schmutz J."/>
            <person name="Cannon S."/>
            <person name="Schlueter J."/>
            <person name="Ma J."/>
            <person name="Mitros T."/>
            <person name="Nelson W."/>
            <person name="Hyten D."/>
            <person name="Song Q."/>
            <person name="Thelen J."/>
            <person name="Cheng J."/>
            <person name="Xu D."/>
            <person name="Hellsten U."/>
            <person name="May G."/>
            <person name="Yu Y."/>
            <person name="Sakurai T."/>
            <person name="Umezawa T."/>
            <person name="Bhattacharyya M."/>
            <person name="Sandhu D."/>
            <person name="Valliyodan B."/>
            <person name="Lindquist E."/>
            <person name="Peto M."/>
            <person name="Grant D."/>
            <person name="Shu S."/>
            <person name="Goodstein D."/>
            <person name="Barry K."/>
            <person name="Futrell-Griggs M."/>
            <person name="Abernathy B."/>
            <person name="Du J."/>
            <person name="Tian Z."/>
            <person name="Zhu L."/>
            <person name="Gill N."/>
            <person name="Joshi T."/>
            <person name="Libault M."/>
            <person name="Sethuraman A."/>
            <person name="Zhang X."/>
            <person name="Shinozaki K."/>
            <person name="Nguyen H."/>
            <person name="Wing R."/>
            <person name="Cregan P."/>
            <person name="Specht J."/>
            <person name="Grimwood J."/>
            <person name="Rokhsar D."/>
            <person name="Stacey G."/>
            <person name="Shoemaker R."/>
            <person name="Jackson S."/>
        </authorList>
    </citation>
    <scope>NUCLEOTIDE SEQUENCE</scope>
    <source>
        <tissue evidence="1">Callus</tissue>
    </source>
</reference>
<dbReference type="PANTHER" id="PTHR33879:SF3">
    <property type="entry name" value="17.6 KDA CLASS II HEAT SHOCK PROTEIN-RELATED"/>
    <property type="match status" value="1"/>
</dbReference>
<dbReference type="InParanoid" id="A0A0R0JL49"/>
<evidence type="ECO:0000313" key="2">
    <source>
        <dbReference type="EnsemblPlants" id="KRH55262"/>
    </source>
</evidence>
<dbReference type="Gramene" id="KRH55262">
    <property type="protein sequence ID" value="KRH55262"/>
    <property type="gene ID" value="GLYMA_06G241000"/>
</dbReference>
<protein>
    <submittedName>
        <fullName evidence="1 2">Uncharacterized protein</fullName>
    </submittedName>
</protein>
<accession>A0A0R0JL49</accession>
<dbReference type="PANTHER" id="PTHR33879">
    <property type="entry name" value="17.6 KDA CLASS II HEAT SHOCK PROTEIN-RELATED"/>
    <property type="match status" value="1"/>
</dbReference>
<dbReference type="AlphaFoldDB" id="A0A0R0JL49"/>
<sequence>MLELLDIEPCIAPNKGGRRKTKKKNRSFIIEKEPLVIVAELILVVQFSVAFHGGNKIMKVHLVPRKFKISIQFGGDGGNPMSDAQALLGIAGKKLHCVLELPFRSDADVAVEEAPNFFRFVAETDEIGDVRAHTMEIHPSVTKIVVKEGGSLELDMCRFRLPESTRPKLTSAV</sequence>
<dbReference type="EnsemblPlants" id="KRH55262">
    <property type="protein sequence ID" value="KRH55262"/>
    <property type="gene ID" value="GLYMA_06G241000"/>
</dbReference>
<dbReference type="EMBL" id="CM000839">
    <property type="protein sequence ID" value="KRH55262.1"/>
    <property type="molecule type" value="Genomic_DNA"/>
</dbReference>
<gene>
    <name evidence="1" type="ORF">GLYMA_06G241000</name>
</gene>
<keyword evidence="3" id="KW-1185">Reference proteome</keyword>
<evidence type="ECO:0000313" key="3">
    <source>
        <dbReference type="Proteomes" id="UP000008827"/>
    </source>
</evidence>
<evidence type="ECO:0000313" key="1">
    <source>
        <dbReference type="EMBL" id="KRH55262.1"/>
    </source>
</evidence>
<dbReference type="FunCoup" id="A0A0R0JL49">
    <property type="interactions" value="686"/>
</dbReference>
<reference evidence="1 2" key="1">
    <citation type="journal article" date="2010" name="Nature">
        <title>Genome sequence of the palaeopolyploid soybean.</title>
        <authorList>
            <person name="Schmutz J."/>
            <person name="Cannon S.B."/>
            <person name="Schlueter J."/>
            <person name="Ma J."/>
            <person name="Mitros T."/>
            <person name="Nelson W."/>
            <person name="Hyten D.L."/>
            <person name="Song Q."/>
            <person name="Thelen J.J."/>
            <person name="Cheng J."/>
            <person name="Xu D."/>
            <person name="Hellsten U."/>
            <person name="May G.D."/>
            <person name="Yu Y."/>
            <person name="Sakurai T."/>
            <person name="Umezawa T."/>
            <person name="Bhattacharyya M.K."/>
            <person name="Sandhu D."/>
            <person name="Valliyodan B."/>
            <person name="Lindquist E."/>
            <person name="Peto M."/>
            <person name="Grant D."/>
            <person name="Shu S."/>
            <person name="Goodstein D."/>
            <person name="Barry K."/>
            <person name="Futrell-Griggs M."/>
            <person name="Abernathy B."/>
            <person name="Du J."/>
            <person name="Tian Z."/>
            <person name="Zhu L."/>
            <person name="Gill N."/>
            <person name="Joshi T."/>
            <person name="Libault M."/>
            <person name="Sethuraman A."/>
            <person name="Zhang X.-C."/>
            <person name="Shinozaki K."/>
            <person name="Nguyen H.T."/>
            <person name="Wing R.A."/>
            <person name="Cregan P."/>
            <person name="Specht J."/>
            <person name="Grimwood J."/>
            <person name="Rokhsar D."/>
            <person name="Stacey G."/>
            <person name="Shoemaker R.C."/>
            <person name="Jackson S.A."/>
        </authorList>
    </citation>
    <scope>NUCLEOTIDE SEQUENCE</scope>
    <source>
        <strain evidence="2">cv. Williams 82</strain>
        <tissue evidence="1">Callus</tissue>
    </source>
</reference>
<organism evidence="1">
    <name type="scientific">Glycine max</name>
    <name type="common">Soybean</name>
    <name type="synonym">Glycine hispida</name>
    <dbReference type="NCBI Taxonomy" id="3847"/>
    <lineage>
        <taxon>Eukaryota</taxon>
        <taxon>Viridiplantae</taxon>
        <taxon>Streptophyta</taxon>
        <taxon>Embryophyta</taxon>
        <taxon>Tracheophyta</taxon>
        <taxon>Spermatophyta</taxon>
        <taxon>Magnoliopsida</taxon>
        <taxon>eudicotyledons</taxon>
        <taxon>Gunneridae</taxon>
        <taxon>Pentapetalae</taxon>
        <taxon>rosids</taxon>
        <taxon>fabids</taxon>
        <taxon>Fabales</taxon>
        <taxon>Fabaceae</taxon>
        <taxon>Papilionoideae</taxon>
        <taxon>50 kb inversion clade</taxon>
        <taxon>NPAAA clade</taxon>
        <taxon>indigoferoid/millettioid clade</taxon>
        <taxon>Phaseoleae</taxon>
        <taxon>Glycine</taxon>
        <taxon>Glycine subgen. Soja</taxon>
    </lineage>
</organism>
<name>A0A0R0JL49_SOYBN</name>
<dbReference type="Proteomes" id="UP000008827">
    <property type="component" value="Chromosome 6"/>
</dbReference>